<dbReference type="InterPro" id="IPR045249">
    <property type="entry name" value="HARBI1-like"/>
</dbReference>
<reference evidence="9 10" key="1">
    <citation type="submission" date="2023-01" db="EMBL/GenBank/DDBJ databases">
        <authorList>
            <person name="Whitehead M."/>
        </authorList>
    </citation>
    <scope>NUCLEOTIDE SEQUENCE [LARGE SCALE GENOMIC DNA]</scope>
</reference>
<dbReference type="PANTHER" id="PTHR22930:SF269">
    <property type="entry name" value="NUCLEASE HARBI1-LIKE PROTEIN"/>
    <property type="match status" value="1"/>
</dbReference>
<keyword evidence="6" id="KW-0378">Hydrolase</keyword>
<evidence type="ECO:0000256" key="5">
    <source>
        <dbReference type="ARBA" id="ARBA00022723"/>
    </source>
</evidence>
<evidence type="ECO:0000256" key="3">
    <source>
        <dbReference type="ARBA" id="ARBA00006958"/>
    </source>
</evidence>
<sequence length="396" mass="45874">MSLTTEQRKIVLSESLAVKLFILKKKRKRNPLHQIYKDRFDFGEFHHLYSELRADDNLFCSYTRMSRSTFDYIKEEIENECYHKTTNFKIPISVEERLIITLRYLATGLAFRQIALTFRISKTAVSSIVIEICKAIWKILKEKHMPTPTIADFEKIAQEFYENWNFPNCVGSIDGKHIRIKCPKKSGSMFFNYKQFFSIVLMAVADANYKFIMIDVGSYGKDSDGGILSNSNILKRLENKTLKLPYPKKLPNSNLIGPYTFIADEAFPLRTYMMRPYPRRLLNDENKSYFNYRLSRARMTIECAFGIAAAKFRILQKSIETKVDNADHIVKAICMLHNVIIDLEKKGVANYMDSDISNQINNLSSDLAVSVRNNKTSRAAENIRSNLSIFFSNNKL</sequence>
<keyword evidence="4" id="KW-0540">Nuclease</keyword>
<comment type="cofactor">
    <cofactor evidence="1">
        <name>a divalent metal cation</name>
        <dbReference type="ChEBI" id="CHEBI:60240"/>
    </cofactor>
</comment>
<keyword evidence="10" id="KW-1185">Reference proteome</keyword>
<accession>A0AAV0XJ80</accession>
<evidence type="ECO:0000256" key="2">
    <source>
        <dbReference type="ARBA" id="ARBA00004123"/>
    </source>
</evidence>
<proteinExistence type="inferred from homology"/>
<evidence type="ECO:0000256" key="6">
    <source>
        <dbReference type="ARBA" id="ARBA00022801"/>
    </source>
</evidence>
<comment type="similarity">
    <text evidence="3">Belongs to the HARBI1 family.</text>
</comment>
<feature type="domain" description="DDE Tnp4" evidence="8">
    <location>
        <begin position="173"/>
        <end position="338"/>
    </location>
</feature>
<comment type="caution">
    <text evidence="9">The sequence shown here is derived from an EMBL/GenBank/DDBJ whole genome shotgun (WGS) entry which is preliminary data.</text>
</comment>
<comment type="subcellular location">
    <subcellularLocation>
        <location evidence="2">Nucleus</location>
    </subcellularLocation>
</comment>
<dbReference type="GO" id="GO:0016787">
    <property type="term" value="F:hydrolase activity"/>
    <property type="evidence" value="ECO:0007669"/>
    <property type="project" value="UniProtKB-KW"/>
</dbReference>
<dbReference type="GO" id="GO:0005634">
    <property type="term" value="C:nucleus"/>
    <property type="evidence" value="ECO:0007669"/>
    <property type="project" value="UniProtKB-SubCell"/>
</dbReference>
<dbReference type="Proteomes" id="UP001160148">
    <property type="component" value="Unassembled WGS sequence"/>
</dbReference>
<dbReference type="Pfam" id="PF13359">
    <property type="entry name" value="DDE_Tnp_4"/>
    <property type="match status" value="1"/>
</dbReference>
<organism evidence="9 10">
    <name type="scientific">Macrosiphum euphorbiae</name>
    <name type="common">potato aphid</name>
    <dbReference type="NCBI Taxonomy" id="13131"/>
    <lineage>
        <taxon>Eukaryota</taxon>
        <taxon>Metazoa</taxon>
        <taxon>Ecdysozoa</taxon>
        <taxon>Arthropoda</taxon>
        <taxon>Hexapoda</taxon>
        <taxon>Insecta</taxon>
        <taxon>Pterygota</taxon>
        <taxon>Neoptera</taxon>
        <taxon>Paraneoptera</taxon>
        <taxon>Hemiptera</taxon>
        <taxon>Sternorrhyncha</taxon>
        <taxon>Aphidomorpha</taxon>
        <taxon>Aphidoidea</taxon>
        <taxon>Aphididae</taxon>
        <taxon>Macrosiphini</taxon>
        <taxon>Macrosiphum</taxon>
    </lineage>
</organism>
<evidence type="ECO:0000313" key="10">
    <source>
        <dbReference type="Proteomes" id="UP001160148"/>
    </source>
</evidence>
<evidence type="ECO:0000259" key="8">
    <source>
        <dbReference type="Pfam" id="PF13359"/>
    </source>
</evidence>
<keyword evidence="5" id="KW-0479">Metal-binding</keyword>
<protein>
    <recommendedName>
        <fullName evidence="8">DDE Tnp4 domain-containing protein</fullName>
    </recommendedName>
</protein>
<dbReference type="PANTHER" id="PTHR22930">
    <property type="match status" value="1"/>
</dbReference>
<dbReference type="GO" id="GO:0046872">
    <property type="term" value="F:metal ion binding"/>
    <property type="evidence" value="ECO:0007669"/>
    <property type="project" value="UniProtKB-KW"/>
</dbReference>
<evidence type="ECO:0000256" key="7">
    <source>
        <dbReference type="ARBA" id="ARBA00023242"/>
    </source>
</evidence>
<dbReference type="GO" id="GO:0004518">
    <property type="term" value="F:nuclease activity"/>
    <property type="evidence" value="ECO:0007669"/>
    <property type="project" value="UniProtKB-KW"/>
</dbReference>
<evidence type="ECO:0000313" key="9">
    <source>
        <dbReference type="EMBL" id="CAI6368092.1"/>
    </source>
</evidence>
<name>A0AAV0XJ80_9HEMI</name>
<dbReference type="AlphaFoldDB" id="A0AAV0XJ80"/>
<dbReference type="EMBL" id="CARXXK010000005">
    <property type="protein sequence ID" value="CAI6368092.1"/>
    <property type="molecule type" value="Genomic_DNA"/>
</dbReference>
<evidence type="ECO:0000256" key="4">
    <source>
        <dbReference type="ARBA" id="ARBA00022722"/>
    </source>
</evidence>
<keyword evidence="7" id="KW-0539">Nucleus</keyword>
<evidence type="ECO:0000256" key="1">
    <source>
        <dbReference type="ARBA" id="ARBA00001968"/>
    </source>
</evidence>
<gene>
    <name evidence="9" type="ORF">MEUPH1_LOCUS22492</name>
</gene>
<dbReference type="InterPro" id="IPR027806">
    <property type="entry name" value="HARBI1_dom"/>
</dbReference>